<accession>E6UH39</accession>
<evidence type="ECO:0000313" key="2">
    <source>
        <dbReference type="Proteomes" id="UP000006919"/>
    </source>
</evidence>
<evidence type="ECO:0000313" key="1">
    <source>
        <dbReference type="EMBL" id="ADU22031.1"/>
    </source>
</evidence>
<protein>
    <recommendedName>
        <fullName evidence="3">Cyclic lactone autoinducer peptide</fullName>
    </recommendedName>
</protein>
<evidence type="ECO:0008006" key="3">
    <source>
        <dbReference type="Google" id="ProtNLM"/>
    </source>
</evidence>
<gene>
    <name evidence="1" type="ordered locus">Rumal_1530</name>
</gene>
<dbReference type="AlphaFoldDB" id="E6UH39"/>
<proteinExistence type="predicted"/>
<dbReference type="RefSeq" id="WP_013498196.1">
    <property type="nucleotide sequence ID" value="NC_014833.1"/>
</dbReference>
<organism evidence="1 2">
    <name type="scientific">Ruminococcus albus (strain ATCC 27210 / DSM 20455 / JCM 14654 / NCDO 2250 / 7)</name>
    <dbReference type="NCBI Taxonomy" id="697329"/>
    <lineage>
        <taxon>Bacteria</taxon>
        <taxon>Bacillati</taxon>
        <taxon>Bacillota</taxon>
        <taxon>Clostridia</taxon>
        <taxon>Eubacteriales</taxon>
        <taxon>Oscillospiraceae</taxon>
        <taxon>Ruminococcus</taxon>
    </lineage>
</organism>
<dbReference type="eggNOG" id="ENOG5032BUK">
    <property type="taxonomic scope" value="Bacteria"/>
</dbReference>
<dbReference type="Proteomes" id="UP000006919">
    <property type="component" value="Chromosome"/>
</dbReference>
<dbReference type="HOGENOM" id="CLU_212648_1_0_9"/>
<name>E6UH39_RUMA7</name>
<dbReference type="NCBIfam" id="TIGR04223">
    <property type="entry name" value="quorum_AgrD"/>
    <property type="match status" value="1"/>
</dbReference>
<reference evidence="1 2" key="1">
    <citation type="journal article" date="2011" name="J. Bacteriol.">
        <title>Complete genome of the cellulolytic ruminal bacterium Ruminococcus albus 7.</title>
        <authorList>
            <person name="Suen G."/>
            <person name="Stevenson D.M."/>
            <person name="Bruce D.C."/>
            <person name="Chertkov O."/>
            <person name="Copeland A."/>
            <person name="Cheng J.F."/>
            <person name="Detter C."/>
            <person name="Detter J.C."/>
            <person name="Goodwin L.A."/>
            <person name="Han C.S."/>
            <person name="Hauser L.J."/>
            <person name="Ivanova N.N."/>
            <person name="Kyrpides N.C."/>
            <person name="Land M.L."/>
            <person name="Lapidus A."/>
            <person name="Lucas S."/>
            <person name="Ovchinnikova G."/>
            <person name="Pitluck S."/>
            <person name="Tapia R."/>
            <person name="Woyke T."/>
            <person name="Boyum J."/>
            <person name="Mead D."/>
            <person name="Weimer P.J."/>
        </authorList>
    </citation>
    <scope>NUCLEOTIDE SEQUENCE [LARGE SCALE GENOMIC DNA]</scope>
    <source>
        <strain evidence="2">ATCC 27210 / DSM 20455 / JCM 14654 / NCDO 2250 / 7</strain>
    </source>
</reference>
<sequence precursor="true">MKIWKKIMVSSGSALATLALSLGVSNSKKACIFWYHQPKEPDGISKFSK</sequence>
<dbReference type="KEGG" id="ral:Rumal_1530"/>
<dbReference type="STRING" id="697329.Rumal_1530"/>
<dbReference type="EMBL" id="CP002403">
    <property type="protein sequence ID" value="ADU22031.1"/>
    <property type="molecule type" value="Genomic_DNA"/>
</dbReference>
<dbReference type="InterPro" id="IPR009229">
    <property type="entry name" value="AgrD"/>
</dbReference>